<evidence type="ECO:0000256" key="1">
    <source>
        <dbReference type="ARBA" id="ARBA00001954"/>
    </source>
</evidence>
<evidence type="ECO:0000313" key="8">
    <source>
        <dbReference type="Proteomes" id="UP000050795"/>
    </source>
</evidence>
<dbReference type="AlphaFoldDB" id="A0AA85J826"/>
<feature type="domain" description="Cupin-like" evidence="7">
    <location>
        <begin position="195"/>
        <end position="335"/>
    </location>
</feature>
<protein>
    <submittedName>
        <fullName evidence="9">JmjC domain-containing protein</fullName>
    </submittedName>
</protein>
<comment type="subcellular location">
    <subcellularLocation>
        <location evidence="2">Nucleus</location>
    </subcellularLocation>
</comment>
<evidence type="ECO:0000256" key="2">
    <source>
        <dbReference type="ARBA" id="ARBA00004123"/>
    </source>
</evidence>
<evidence type="ECO:0000259" key="7">
    <source>
        <dbReference type="Pfam" id="PF13621"/>
    </source>
</evidence>
<sequence length="338" mass="39963">MIDEYLDRNSPTTQQFHELLQPYKTEFGAILLRDYHELLKKYEIAEMLSEDFKICTSYLLHYAWEKLHTGHWKNVHICWRVLYASIKLLTVLYSLRKSINEDEGECNSYNYCHIQYTQLICELDYSLIMGYSIFDSFASKLASELHKCIKLTSEESVCSEDITFQLDNDNFEMEMLNQTMINMNKLARVSCPSLEMFKKLMKLGRPFIITNAINFWPAYHQHNWTLKYWKDNFGHRLVPVEIGSKYTEENWGQKLMTINDFINNYFFTSNNEKQTNLMKGYLAQYEIFSQIPELESDIHIPDYCTLTGDAFDEDTNTANTNVDDIHIDTNIWFGPKVE</sequence>
<dbReference type="PANTHER" id="PTHR12461:SF106">
    <property type="entry name" value="BIFUNCTIONAL PEPTIDASE AND ARGINYL-HYDROXYLASE JMJD5"/>
    <property type="match status" value="1"/>
</dbReference>
<reference evidence="8" key="1">
    <citation type="submission" date="2022-06" db="EMBL/GenBank/DDBJ databases">
        <authorList>
            <person name="Berger JAMES D."/>
            <person name="Berger JAMES D."/>
        </authorList>
    </citation>
    <scope>NUCLEOTIDE SEQUENCE [LARGE SCALE GENOMIC DNA]</scope>
</reference>
<keyword evidence="3" id="KW-0479">Metal-binding</keyword>
<keyword evidence="5" id="KW-0408">Iron</keyword>
<keyword evidence="6" id="KW-0539">Nucleus</keyword>
<dbReference type="Gene3D" id="2.60.120.650">
    <property type="entry name" value="Cupin"/>
    <property type="match status" value="1"/>
</dbReference>
<organism evidence="8 9">
    <name type="scientific">Trichobilharzia regenti</name>
    <name type="common">Nasal bird schistosome</name>
    <dbReference type="NCBI Taxonomy" id="157069"/>
    <lineage>
        <taxon>Eukaryota</taxon>
        <taxon>Metazoa</taxon>
        <taxon>Spiralia</taxon>
        <taxon>Lophotrochozoa</taxon>
        <taxon>Platyhelminthes</taxon>
        <taxon>Trematoda</taxon>
        <taxon>Digenea</taxon>
        <taxon>Strigeidida</taxon>
        <taxon>Schistosomatoidea</taxon>
        <taxon>Schistosomatidae</taxon>
        <taxon>Trichobilharzia</taxon>
    </lineage>
</organism>
<dbReference type="SUPFAM" id="SSF51197">
    <property type="entry name" value="Clavaminate synthase-like"/>
    <property type="match status" value="1"/>
</dbReference>
<evidence type="ECO:0000256" key="5">
    <source>
        <dbReference type="ARBA" id="ARBA00023004"/>
    </source>
</evidence>
<dbReference type="PANTHER" id="PTHR12461">
    <property type="entry name" value="HYPOXIA-INDUCIBLE FACTOR 1 ALPHA INHIBITOR-RELATED"/>
    <property type="match status" value="1"/>
</dbReference>
<dbReference type="WBParaSite" id="TREG1_15520.4">
    <property type="protein sequence ID" value="TREG1_15520.4"/>
    <property type="gene ID" value="TREG1_15520"/>
</dbReference>
<reference evidence="9" key="2">
    <citation type="submission" date="2023-11" db="UniProtKB">
        <authorList>
            <consortium name="WormBaseParasite"/>
        </authorList>
    </citation>
    <scope>IDENTIFICATION</scope>
</reference>
<keyword evidence="8" id="KW-1185">Reference proteome</keyword>
<dbReference type="Proteomes" id="UP000050795">
    <property type="component" value="Unassembled WGS sequence"/>
</dbReference>
<dbReference type="GO" id="GO:0005634">
    <property type="term" value="C:nucleus"/>
    <property type="evidence" value="ECO:0007669"/>
    <property type="project" value="UniProtKB-SubCell"/>
</dbReference>
<evidence type="ECO:0000256" key="3">
    <source>
        <dbReference type="ARBA" id="ARBA00022723"/>
    </source>
</evidence>
<dbReference type="GO" id="GO:0046872">
    <property type="term" value="F:metal ion binding"/>
    <property type="evidence" value="ECO:0007669"/>
    <property type="project" value="UniProtKB-KW"/>
</dbReference>
<dbReference type="InterPro" id="IPR041667">
    <property type="entry name" value="Cupin_8"/>
</dbReference>
<name>A0AA85J826_TRIRE</name>
<evidence type="ECO:0000313" key="9">
    <source>
        <dbReference type="WBParaSite" id="TREG1_15520.4"/>
    </source>
</evidence>
<accession>A0AA85J826</accession>
<evidence type="ECO:0000256" key="4">
    <source>
        <dbReference type="ARBA" id="ARBA00023002"/>
    </source>
</evidence>
<proteinExistence type="predicted"/>
<evidence type="ECO:0000256" key="6">
    <source>
        <dbReference type="ARBA" id="ARBA00023242"/>
    </source>
</evidence>
<dbReference type="Pfam" id="PF13621">
    <property type="entry name" value="Cupin_8"/>
    <property type="match status" value="1"/>
</dbReference>
<keyword evidence="4" id="KW-0560">Oxidoreductase</keyword>
<comment type="cofactor">
    <cofactor evidence="1">
        <name>Fe(2+)</name>
        <dbReference type="ChEBI" id="CHEBI:29033"/>
    </cofactor>
</comment>
<dbReference type="GO" id="GO:0051864">
    <property type="term" value="F:histone H3K36 demethylase activity"/>
    <property type="evidence" value="ECO:0007669"/>
    <property type="project" value="TreeGrafter"/>
</dbReference>